<organism evidence="3 4">
    <name type="scientific">Paractinoplanes tereljensis</name>
    <dbReference type="NCBI Taxonomy" id="571912"/>
    <lineage>
        <taxon>Bacteria</taxon>
        <taxon>Bacillati</taxon>
        <taxon>Actinomycetota</taxon>
        <taxon>Actinomycetes</taxon>
        <taxon>Micromonosporales</taxon>
        <taxon>Micromonosporaceae</taxon>
        <taxon>Paractinoplanes</taxon>
    </lineage>
</organism>
<dbReference type="RefSeq" id="WP_203809531.1">
    <property type="nucleotide sequence ID" value="NZ_BOMY01000033.1"/>
</dbReference>
<feature type="region of interest" description="Disordered" evidence="1">
    <location>
        <begin position="66"/>
        <end position="106"/>
    </location>
</feature>
<evidence type="ECO:0000313" key="3">
    <source>
        <dbReference type="EMBL" id="GIF22252.1"/>
    </source>
</evidence>
<reference evidence="3" key="1">
    <citation type="submission" date="2021-01" db="EMBL/GenBank/DDBJ databases">
        <title>Whole genome shotgun sequence of Actinoplanes tereljensis NBRC 105297.</title>
        <authorList>
            <person name="Komaki H."/>
            <person name="Tamura T."/>
        </authorList>
    </citation>
    <scope>NUCLEOTIDE SEQUENCE</scope>
    <source>
        <strain evidence="3">NBRC 105297</strain>
    </source>
</reference>
<dbReference type="AlphaFoldDB" id="A0A919TVT3"/>
<dbReference type="Proteomes" id="UP000623608">
    <property type="component" value="Unassembled WGS sequence"/>
</dbReference>
<sequence>MTTLDQIITQAADEARADGTTTIEAHHLLLAIARTGSPTLTAAGLDHPTLRTALDQEFKNSLNTAGVRLDGALPPATPPPSGSPQLGATARSALERGLATAHRKRDTTPAHLLLGILQAPLGTVPRALDHAGIDRTALTDAARRETTDDH</sequence>
<gene>
    <name evidence="3" type="ORF">Ate02nite_49820</name>
</gene>
<dbReference type="InterPro" id="IPR004176">
    <property type="entry name" value="Clp_R_N"/>
</dbReference>
<evidence type="ECO:0000313" key="4">
    <source>
        <dbReference type="Proteomes" id="UP000623608"/>
    </source>
</evidence>
<evidence type="ECO:0000256" key="1">
    <source>
        <dbReference type="SAM" id="MobiDB-lite"/>
    </source>
</evidence>
<keyword evidence="4" id="KW-1185">Reference proteome</keyword>
<dbReference type="Gene3D" id="1.10.1780.10">
    <property type="entry name" value="Clp, N-terminal domain"/>
    <property type="match status" value="1"/>
</dbReference>
<dbReference type="InterPro" id="IPR036628">
    <property type="entry name" value="Clp_N_dom_sf"/>
</dbReference>
<dbReference type="SUPFAM" id="SSF81923">
    <property type="entry name" value="Double Clp-N motif"/>
    <property type="match status" value="1"/>
</dbReference>
<evidence type="ECO:0000259" key="2">
    <source>
        <dbReference type="Pfam" id="PF02861"/>
    </source>
</evidence>
<comment type="caution">
    <text evidence="3">The sequence shown here is derived from an EMBL/GenBank/DDBJ whole genome shotgun (WGS) entry which is preliminary data.</text>
</comment>
<name>A0A919TVT3_9ACTN</name>
<dbReference type="Pfam" id="PF02861">
    <property type="entry name" value="Clp_N"/>
    <property type="match status" value="1"/>
</dbReference>
<dbReference type="EMBL" id="BOMY01000033">
    <property type="protein sequence ID" value="GIF22252.1"/>
    <property type="molecule type" value="Genomic_DNA"/>
</dbReference>
<protein>
    <recommendedName>
        <fullName evidence="2">Clp R domain-containing protein</fullName>
    </recommendedName>
</protein>
<feature type="domain" description="Clp R" evidence="2">
    <location>
        <begin position="3"/>
        <end position="60"/>
    </location>
</feature>
<proteinExistence type="predicted"/>
<accession>A0A919TVT3</accession>